<evidence type="ECO:0000256" key="2">
    <source>
        <dbReference type="ARBA" id="ARBA00022475"/>
    </source>
</evidence>
<evidence type="ECO:0000256" key="8">
    <source>
        <dbReference type="SAM" id="Phobius"/>
    </source>
</evidence>
<proteinExistence type="predicted"/>
<dbReference type="InterPro" id="IPR050487">
    <property type="entry name" value="FtsQ_DivIB"/>
</dbReference>
<feature type="transmembrane region" description="Helical" evidence="8">
    <location>
        <begin position="31"/>
        <end position="52"/>
    </location>
</feature>
<dbReference type="Pfam" id="PF08478">
    <property type="entry name" value="POTRA_1"/>
    <property type="match status" value="1"/>
</dbReference>
<keyword evidence="3" id="KW-0132">Cell division</keyword>
<protein>
    <submittedName>
        <fullName evidence="10">FtsQ-type POTRA domain-containing protein</fullName>
    </submittedName>
</protein>
<keyword evidence="6 8" id="KW-0472">Membrane</keyword>
<organism evidence="10 11">
    <name type="scientific">Candidatus Avimonoglobus intestinipullorum</name>
    <dbReference type="NCBI Taxonomy" id="2840699"/>
    <lineage>
        <taxon>Bacteria</taxon>
        <taxon>Bacillati</taxon>
        <taxon>Bacillota</taxon>
        <taxon>Clostridia</taxon>
        <taxon>Eubacteriales</taxon>
        <taxon>Candidatus Avimonoglobus</taxon>
    </lineage>
</organism>
<name>A0A9D1LUY2_9FIRM</name>
<dbReference type="InterPro" id="IPR034746">
    <property type="entry name" value="POTRA"/>
</dbReference>
<dbReference type="Gene3D" id="3.10.20.310">
    <property type="entry name" value="membrane protein fhac"/>
    <property type="match status" value="1"/>
</dbReference>
<dbReference type="AlphaFoldDB" id="A0A9D1LUY2"/>
<dbReference type="Proteomes" id="UP000824111">
    <property type="component" value="Unassembled WGS sequence"/>
</dbReference>
<dbReference type="PANTHER" id="PTHR37820">
    <property type="entry name" value="CELL DIVISION PROTEIN DIVIB"/>
    <property type="match status" value="1"/>
</dbReference>
<gene>
    <name evidence="10" type="ORF">IAB04_04290</name>
</gene>
<accession>A0A9D1LUY2</accession>
<evidence type="ECO:0000256" key="7">
    <source>
        <dbReference type="ARBA" id="ARBA00023306"/>
    </source>
</evidence>
<reference evidence="10" key="2">
    <citation type="journal article" date="2021" name="PeerJ">
        <title>Extensive microbial diversity within the chicken gut microbiome revealed by metagenomics and culture.</title>
        <authorList>
            <person name="Gilroy R."/>
            <person name="Ravi A."/>
            <person name="Getino M."/>
            <person name="Pursley I."/>
            <person name="Horton D.L."/>
            <person name="Alikhan N.F."/>
            <person name="Baker D."/>
            <person name="Gharbi K."/>
            <person name="Hall N."/>
            <person name="Watson M."/>
            <person name="Adriaenssens E.M."/>
            <person name="Foster-Nyarko E."/>
            <person name="Jarju S."/>
            <person name="Secka A."/>
            <person name="Antonio M."/>
            <person name="Oren A."/>
            <person name="Chaudhuri R.R."/>
            <person name="La Ragione R."/>
            <person name="Hildebrand F."/>
            <person name="Pallen M.J."/>
        </authorList>
    </citation>
    <scope>NUCLEOTIDE SEQUENCE</scope>
    <source>
        <strain evidence="10">ChiSjej4B22-9803</strain>
    </source>
</reference>
<evidence type="ECO:0000256" key="6">
    <source>
        <dbReference type="ARBA" id="ARBA00023136"/>
    </source>
</evidence>
<evidence type="ECO:0000256" key="5">
    <source>
        <dbReference type="ARBA" id="ARBA00022989"/>
    </source>
</evidence>
<evidence type="ECO:0000313" key="10">
    <source>
        <dbReference type="EMBL" id="HIU48558.1"/>
    </source>
</evidence>
<dbReference type="GO" id="GO:0005886">
    <property type="term" value="C:plasma membrane"/>
    <property type="evidence" value="ECO:0007669"/>
    <property type="project" value="TreeGrafter"/>
</dbReference>
<evidence type="ECO:0000259" key="9">
    <source>
        <dbReference type="PROSITE" id="PS51779"/>
    </source>
</evidence>
<comment type="caution">
    <text evidence="10">The sequence shown here is derived from an EMBL/GenBank/DDBJ whole genome shotgun (WGS) entry which is preliminary data.</text>
</comment>
<dbReference type="PROSITE" id="PS51779">
    <property type="entry name" value="POTRA"/>
    <property type="match status" value="1"/>
</dbReference>
<evidence type="ECO:0000256" key="3">
    <source>
        <dbReference type="ARBA" id="ARBA00022618"/>
    </source>
</evidence>
<dbReference type="PANTHER" id="PTHR37820:SF1">
    <property type="entry name" value="CELL DIVISION PROTEIN FTSQ"/>
    <property type="match status" value="1"/>
</dbReference>
<evidence type="ECO:0000313" key="11">
    <source>
        <dbReference type="Proteomes" id="UP000824111"/>
    </source>
</evidence>
<feature type="domain" description="POTRA" evidence="9">
    <location>
        <begin position="52"/>
        <end position="121"/>
    </location>
</feature>
<evidence type="ECO:0000256" key="1">
    <source>
        <dbReference type="ARBA" id="ARBA00004370"/>
    </source>
</evidence>
<keyword evidence="2" id="KW-1003">Cell membrane</keyword>
<evidence type="ECO:0000256" key="4">
    <source>
        <dbReference type="ARBA" id="ARBA00022692"/>
    </source>
</evidence>
<sequence length="262" mass="29481">MAGNTAVDANLKKRHTQRQRARIRAMKRRRVIFFSLLFLTAVLIVMFFTPVFQIRSVVIEGNERVSTEQISQAVGEIEGENLFRTSMRRIRKNLLAIAYVDTASVKRVAIPPSVKVTVLECQPAAYIIENEKYIIINEKGKVLEVSDTIPEGIPQLAGFSPTVFEPGQELEIDEQNKYETVLLCITEMQKAGILSGVRLVSFEDVSNITFNYEDRLDVLCGSEVEFSKKMSLFREAIHSSKLTENSRGTIDLSVTGKAVYTP</sequence>
<keyword evidence="4 8" id="KW-0812">Transmembrane</keyword>
<dbReference type="InterPro" id="IPR013685">
    <property type="entry name" value="POTRA_FtsQ_type"/>
</dbReference>
<comment type="subcellular location">
    <subcellularLocation>
        <location evidence="1">Membrane</location>
    </subcellularLocation>
</comment>
<reference evidence="10" key="1">
    <citation type="submission" date="2020-10" db="EMBL/GenBank/DDBJ databases">
        <authorList>
            <person name="Gilroy R."/>
        </authorList>
    </citation>
    <scope>NUCLEOTIDE SEQUENCE</scope>
    <source>
        <strain evidence="10">ChiSjej4B22-9803</strain>
    </source>
</reference>
<dbReference type="GO" id="GO:0051301">
    <property type="term" value="P:cell division"/>
    <property type="evidence" value="ECO:0007669"/>
    <property type="project" value="UniProtKB-KW"/>
</dbReference>
<keyword evidence="7" id="KW-0131">Cell cycle</keyword>
<keyword evidence="5 8" id="KW-1133">Transmembrane helix</keyword>
<dbReference type="EMBL" id="DVND01000113">
    <property type="protein sequence ID" value="HIU48558.1"/>
    <property type="molecule type" value="Genomic_DNA"/>
</dbReference>